<gene>
    <name evidence="8" type="ORF">GGQ97_000291</name>
</gene>
<feature type="transmembrane region" description="Helical" evidence="7">
    <location>
        <begin position="330"/>
        <end position="349"/>
    </location>
</feature>
<comment type="caution">
    <text evidence="8">The sequence shown here is derived from an EMBL/GenBank/DDBJ whole genome shotgun (WGS) entry which is preliminary data.</text>
</comment>
<evidence type="ECO:0000256" key="7">
    <source>
        <dbReference type="SAM" id="Phobius"/>
    </source>
</evidence>
<evidence type="ECO:0000313" key="8">
    <source>
        <dbReference type="EMBL" id="NJC04498.1"/>
    </source>
</evidence>
<dbReference type="Proteomes" id="UP000558192">
    <property type="component" value="Unassembled WGS sequence"/>
</dbReference>
<keyword evidence="3" id="KW-1003">Cell membrane</keyword>
<evidence type="ECO:0000256" key="5">
    <source>
        <dbReference type="ARBA" id="ARBA00022989"/>
    </source>
</evidence>
<keyword evidence="5 7" id="KW-1133">Transmembrane helix</keyword>
<dbReference type="Pfam" id="PF13440">
    <property type="entry name" value="Polysacc_synt_3"/>
    <property type="match status" value="1"/>
</dbReference>
<feature type="transmembrane region" description="Helical" evidence="7">
    <location>
        <begin position="219"/>
        <end position="241"/>
    </location>
</feature>
<keyword evidence="6 7" id="KW-0472">Membrane</keyword>
<keyword evidence="4 7" id="KW-0812">Transmembrane</keyword>
<evidence type="ECO:0000256" key="4">
    <source>
        <dbReference type="ARBA" id="ARBA00022692"/>
    </source>
</evidence>
<feature type="transmembrane region" description="Helical" evidence="7">
    <location>
        <begin position="89"/>
        <end position="110"/>
    </location>
</feature>
<evidence type="ECO:0000256" key="6">
    <source>
        <dbReference type="ARBA" id="ARBA00023136"/>
    </source>
</evidence>
<feature type="transmembrane region" description="Helical" evidence="7">
    <location>
        <begin position="150"/>
        <end position="173"/>
    </location>
</feature>
<dbReference type="AlphaFoldDB" id="A0A7X5Y3H9"/>
<organism evidence="8 9">
    <name type="scientific">Sphingomonas kaistensis</name>
    <dbReference type="NCBI Taxonomy" id="298708"/>
    <lineage>
        <taxon>Bacteria</taxon>
        <taxon>Pseudomonadati</taxon>
        <taxon>Pseudomonadota</taxon>
        <taxon>Alphaproteobacteria</taxon>
        <taxon>Sphingomonadales</taxon>
        <taxon>Sphingomonadaceae</taxon>
        <taxon>Sphingomonas</taxon>
    </lineage>
</organism>
<evidence type="ECO:0000313" key="9">
    <source>
        <dbReference type="Proteomes" id="UP000558192"/>
    </source>
</evidence>
<dbReference type="PANTHER" id="PTHR30250">
    <property type="entry name" value="PST FAMILY PREDICTED COLANIC ACID TRANSPORTER"/>
    <property type="match status" value="1"/>
</dbReference>
<dbReference type="EMBL" id="JAATJC010000001">
    <property type="protein sequence ID" value="NJC04498.1"/>
    <property type="molecule type" value="Genomic_DNA"/>
</dbReference>
<feature type="transmembrane region" description="Helical" evidence="7">
    <location>
        <begin position="180"/>
        <end position="199"/>
    </location>
</feature>
<dbReference type="RefSeq" id="WP_168067308.1">
    <property type="nucleotide sequence ID" value="NZ_JAATJC010000001.1"/>
</dbReference>
<reference evidence="8 9" key="1">
    <citation type="submission" date="2020-03" db="EMBL/GenBank/DDBJ databases">
        <title>Genomic Encyclopedia of Type Strains, Phase IV (KMG-IV): sequencing the most valuable type-strain genomes for metagenomic binning, comparative biology and taxonomic classification.</title>
        <authorList>
            <person name="Goeker M."/>
        </authorList>
    </citation>
    <scope>NUCLEOTIDE SEQUENCE [LARGE SCALE GENOMIC DNA]</scope>
    <source>
        <strain evidence="8 9">DSM 16846</strain>
    </source>
</reference>
<keyword evidence="9" id="KW-1185">Reference proteome</keyword>
<feature type="transmembrane region" description="Helical" evidence="7">
    <location>
        <begin position="122"/>
        <end position="144"/>
    </location>
</feature>
<accession>A0A7X5Y3H9</accession>
<sequence>MPILGMKGAGARPLLMRVGWTTFGYMGTQVVRFGTNLVLTRLLAPDLFGLMILLTSLRVGLELLTDVGIAQNVVANRNSGNPDFYNTAWTLQLIRAVILCLFPLGFIPVADFFYPGINLAEILPFLSAMIIVMGLHSIALPLAIKELQSFRVAVYELSSGIVGSALTILTVYLQRDIYGLLYGNILAIGVATTFTYWLVPGLKLRLKLVRAHVNEIVNLGKWVFISSVAFFLATNFDRLVLAKYVSLASLGLYGLARSLADIFGQFGSKLGSAIIFPSVASMDLDGRDIRHRIVRHRLNFMALACCVTAALIAGADLIVELLYDDRYRDAALVLPVAAIAVWFGIINTLNENVLLGLRRPEYLAGGNCAKFVSLVVTLPYAVTSFGIVGAAWAMVASELCRYAMLSFGEARAGISFKRQDLLFTASLAGLAIGLHMLLTEIGLVESWPAWRELLSHFGA</sequence>
<protein>
    <submittedName>
        <fullName evidence="8">O-antigen/teichoic acid export membrane protein</fullName>
    </submittedName>
</protein>
<name>A0A7X5Y3H9_9SPHN</name>
<proteinExistence type="inferred from homology"/>
<comment type="subcellular location">
    <subcellularLocation>
        <location evidence="1">Cell membrane</location>
        <topology evidence="1">Multi-pass membrane protein</topology>
    </subcellularLocation>
</comment>
<evidence type="ECO:0000256" key="2">
    <source>
        <dbReference type="ARBA" id="ARBA00007430"/>
    </source>
</evidence>
<comment type="similarity">
    <text evidence="2">Belongs to the polysaccharide synthase family.</text>
</comment>
<feature type="transmembrane region" description="Helical" evidence="7">
    <location>
        <begin position="42"/>
        <end position="61"/>
    </location>
</feature>
<evidence type="ECO:0000256" key="1">
    <source>
        <dbReference type="ARBA" id="ARBA00004651"/>
    </source>
</evidence>
<feature type="transmembrane region" description="Helical" evidence="7">
    <location>
        <begin position="421"/>
        <end position="444"/>
    </location>
</feature>
<dbReference type="PANTHER" id="PTHR30250:SF10">
    <property type="entry name" value="LIPOPOLYSACCHARIDE BIOSYNTHESIS PROTEIN WZXC"/>
    <property type="match status" value="1"/>
</dbReference>
<dbReference type="GO" id="GO:0005886">
    <property type="term" value="C:plasma membrane"/>
    <property type="evidence" value="ECO:0007669"/>
    <property type="project" value="UniProtKB-SubCell"/>
</dbReference>
<feature type="transmembrane region" description="Helical" evidence="7">
    <location>
        <begin position="300"/>
        <end position="323"/>
    </location>
</feature>
<feature type="transmembrane region" description="Helical" evidence="7">
    <location>
        <begin position="262"/>
        <end position="280"/>
    </location>
</feature>
<feature type="transmembrane region" description="Helical" evidence="7">
    <location>
        <begin position="380"/>
        <end position="400"/>
    </location>
</feature>
<evidence type="ECO:0000256" key="3">
    <source>
        <dbReference type="ARBA" id="ARBA00022475"/>
    </source>
</evidence>
<dbReference type="InterPro" id="IPR050833">
    <property type="entry name" value="Poly_Biosynth_Transport"/>
</dbReference>